<feature type="region of interest" description="Disordered" evidence="1">
    <location>
        <begin position="1"/>
        <end position="52"/>
    </location>
</feature>
<evidence type="ECO:0000256" key="1">
    <source>
        <dbReference type="SAM" id="MobiDB-lite"/>
    </source>
</evidence>
<name>A0ABP7RMU9_9ACTN</name>
<evidence type="ECO:0000313" key="3">
    <source>
        <dbReference type="Proteomes" id="UP001500034"/>
    </source>
</evidence>
<organism evidence="2 3">
    <name type="scientific">Streptomyces marokkonensis</name>
    <dbReference type="NCBI Taxonomy" id="324855"/>
    <lineage>
        <taxon>Bacteria</taxon>
        <taxon>Bacillati</taxon>
        <taxon>Actinomycetota</taxon>
        <taxon>Actinomycetes</taxon>
        <taxon>Kitasatosporales</taxon>
        <taxon>Streptomycetaceae</taxon>
        <taxon>Streptomyces</taxon>
    </lineage>
</organism>
<gene>
    <name evidence="2" type="ORF">GCM10022384_53460</name>
</gene>
<proteinExistence type="predicted"/>
<dbReference type="Proteomes" id="UP001500034">
    <property type="component" value="Unassembled WGS sequence"/>
</dbReference>
<keyword evidence="3" id="KW-1185">Reference proteome</keyword>
<accession>A0ABP7RMU9</accession>
<reference evidence="3" key="1">
    <citation type="journal article" date="2019" name="Int. J. Syst. Evol. Microbiol.">
        <title>The Global Catalogue of Microorganisms (GCM) 10K type strain sequencing project: providing services to taxonomists for standard genome sequencing and annotation.</title>
        <authorList>
            <consortium name="The Broad Institute Genomics Platform"/>
            <consortium name="The Broad Institute Genome Sequencing Center for Infectious Disease"/>
            <person name="Wu L."/>
            <person name="Ma J."/>
        </authorList>
    </citation>
    <scope>NUCLEOTIDE SEQUENCE [LARGE SCALE GENOMIC DNA]</scope>
    <source>
        <strain evidence="3">JCM 17027</strain>
    </source>
</reference>
<dbReference type="EMBL" id="BAABCQ010000134">
    <property type="protein sequence ID" value="GAA3999753.1"/>
    <property type="molecule type" value="Genomic_DNA"/>
</dbReference>
<comment type="caution">
    <text evidence="2">The sequence shown here is derived from an EMBL/GenBank/DDBJ whole genome shotgun (WGS) entry which is preliminary data.</text>
</comment>
<dbReference type="RefSeq" id="WP_345595909.1">
    <property type="nucleotide sequence ID" value="NZ_BAABCQ010000134.1"/>
</dbReference>
<sequence>MNAGTPPEPGRSRLTISTYRVTPEGRESGRTRERAYAGGGDPDRIPDSPTWPPCRCPLCRSRRKR</sequence>
<protein>
    <submittedName>
        <fullName evidence="2">Uncharacterized protein</fullName>
    </submittedName>
</protein>
<feature type="compositionally biased region" description="Basic and acidic residues" evidence="1">
    <location>
        <begin position="23"/>
        <end position="46"/>
    </location>
</feature>
<evidence type="ECO:0000313" key="2">
    <source>
        <dbReference type="EMBL" id="GAA3999753.1"/>
    </source>
</evidence>